<proteinExistence type="predicted"/>
<organism evidence="2 3">
    <name type="scientific">Paenarthrobacter ureafaciens</name>
    <dbReference type="NCBI Taxonomy" id="37931"/>
    <lineage>
        <taxon>Bacteria</taxon>
        <taxon>Bacillati</taxon>
        <taxon>Actinomycetota</taxon>
        <taxon>Actinomycetes</taxon>
        <taxon>Micrococcales</taxon>
        <taxon>Micrococcaceae</taxon>
        <taxon>Paenarthrobacter</taxon>
    </lineage>
</organism>
<dbReference type="AlphaFoldDB" id="A0AAX3EE98"/>
<protein>
    <submittedName>
        <fullName evidence="2">Uncharacterized protein</fullName>
    </submittedName>
</protein>
<sequence length="104" mass="11975">MTTTPEPTPIFWDETPEVLYDKDALTRTDLIQMPTVSLYGITYEKEWDGERSLTTGFHPVTGMPMGITPSDAKTYPGNEKRNNSTAEDLDRKCSEMEETNRYYR</sequence>
<dbReference type="Proteomes" id="UP001163293">
    <property type="component" value="Chromosome"/>
</dbReference>
<evidence type="ECO:0000256" key="1">
    <source>
        <dbReference type="SAM" id="MobiDB-lite"/>
    </source>
</evidence>
<feature type="compositionally biased region" description="Basic and acidic residues" evidence="1">
    <location>
        <begin position="78"/>
        <end position="104"/>
    </location>
</feature>
<dbReference type="RefSeq" id="WP_182263970.1">
    <property type="nucleotide sequence ID" value="NZ_CP043010.1"/>
</dbReference>
<evidence type="ECO:0000313" key="3">
    <source>
        <dbReference type="Proteomes" id="UP001163293"/>
    </source>
</evidence>
<evidence type="ECO:0000313" key="2">
    <source>
        <dbReference type="EMBL" id="UYV96263.1"/>
    </source>
</evidence>
<feature type="region of interest" description="Disordered" evidence="1">
    <location>
        <begin position="58"/>
        <end position="104"/>
    </location>
</feature>
<reference evidence="2" key="1">
    <citation type="submission" date="2022-07" db="EMBL/GenBank/DDBJ databases">
        <authorList>
            <person name="Wu T."/>
        </authorList>
    </citation>
    <scope>NUCLEOTIDE SEQUENCE</scope>
    <source>
        <strain evidence="2">SD-1</strain>
    </source>
</reference>
<name>A0AAX3EE98_PAEUR</name>
<dbReference type="EMBL" id="CP101185">
    <property type="protein sequence ID" value="UYV96263.1"/>
    <property type="molecule type" value="Genomic_DNA"/>
</dbReference>
<gene>
    <name evidence="2" type="ORF">NL394_14465</name>
</gene>
<accession>A0AAX3EE98</accession>
<keyword evidence="3" id="KW-1185">Reference proteome</keyword>